<comment type="caution">
    <text evidence="1">The sequence shown here is derived from an EMBL/GenBank/DDBJ whole genome shotgun (WGS) entry which is preliminary data.</text>
</comment>
<organism evidence="1 2">
    <name type="scientific">Diphasiastrum complanatum</name>
    <name type="common">Issler's clubmoss</name>
    <name type="synonym">Lycopodium complanatum</name>
    <dbReference type="NCBI Taxonomy" id="34168"/>
    <lineage>
        <taxon>Eukaryota</taxon>
        <taxon>Viridiplantae</taxon>
        <taxon>Streptophyta</taxon>
        <taxon>Embryophyta</taxon>
        <taxon>Tracheophyta</taxon>
        <taxon>Lycopodiopsida</taxon>
        <taxon>Lycopodiales</taxon>
        <taxon>Lycopodiaceae</taxon>
        <taxon>Lycopodioideae</taxon>
        <taxon>Diphasiastrum</taxon>
    </lineage>
</organism>
<keyword evidence="2" id="KW-1185">Reference proteome</keyword>
<name>A0ACC2BH64_DIPCM</name>
<protein>
    <submittedName>
        <fullName evidence="1">Uncharacterized protein</fullName>
    </submittedName>
</protein>
<dbReference type="Proteomes" id="UP001162992">
    <property type="component" value="Chromosome 15"/>
</dbReference>
<sequence length="367" mass="41232">MDEPSSEHALVSAIEDPKNSSDGLILDLTWMRHVCGADMPSENRKQGPISRSMARNFDHFHVFGVIQILRESIIVFRNDSSFFSWILMALLAPLSAVVLCQILVTGPVIKRLAWQMEAAAQMRSFLANPLYKTVFLKISENVVANGFCSPFFITLSLLSKASISYKVACMYAGHQPLFPSFLKAVFKIYKRLLLTYIWICLSTFGSLTCFVLWIVIVTALFHFLTFSADIVFLVSTVSGAIFCVFFAHLLVICNLANVVSVLEDKYGSSALIRAFSLIKGRTQVALLLLLFSTTMATLIDGLFQYRVVGRPNYHYSKDISRIWEAPLLVFMYSSLCLCDAIMSTIFCFTCKSFSLENITRYSSSEID</sequence>
<reference evidence="2" key="1">
    <citation type="journal article" date="2024" name="Proc. Natl. Acad. Sci. U.S.A.">
        <title>Extraordinary preservation of gene collinearity over three hundred million years revealed in homosporous lycophytes.</title>
        <authorList>
            <person name="Li C."/>
            <person name="Wickell D."/>
            <person name="Kuo L.Y."/>
            <person name="Chen X."/>
            <person name="Nie B."/>
            <person name="Liao X."/>
            <person name="Peng D."/>
            <person name="Ji J."/>
            <person name="Jenkins J."/>
            <person name="Williams M."/>
            <person name="Shu S."/>
            <person name="Plott C."/>
            <person name="Barry K."/>
            <person name="Rajasekar S."/>
            <person name="Grimwood J."/>
            <person name="Han X."/>
            <person name="Sun S."/>
            <person name="Hou Z."/>
            <person name="He W."/>
            <person name="Dai G."/>
            <person name="Sun C."/>
            <person name="Schmutz J."/>
            <person name="Leebens-Mack J.H."/>
            <person name="Li F.W."/>
            <person name="Wang L."/>
        </authorList>
    </citation>
    <scope>NUCLEOTIDE SEQUENCE [LARGE SCALE GENOMIC DNA]</scope>
    <source>
        <strain evidence="2">cv. PW_Plant_1</strain>
    </source>
</reference>
<accession>A0ACC2BH64</accession>
<proteinExistence type="predicted"/>
<evidence type="ECO:0000313" key="1">
    <source>
        <dbReference type="EMBL" id="KAJ7529075.1"/>
    </source>
</evidence>
<evidence type="ECO:0000313" key="2">
    <source>
        <dbReference type="Proteomes" id="UP001162992"/>
    </source>
</evidence>
<dbReference type="EMBL" id="CM055106">
    <property type="protein sequence ID" value="KAJ7529075.1"/>
    <property type="molecule type" value="Genomic_DNA"/>
</dbReference>
<gene>
    <name evidence="1" type="ORF">O6H91_15G033000</name>
</gene>